<accession>A0A180G9I1</accession>
<feature type="signal peptide" evidence="1">
    <location>
        <begin position="1"/>
        <end position="21"/>
    </location>
</feature>
<name>A0A180G9I1_PUCT1</name>
<proteinExistence type="predicted"/>
<evidence type="ECO:0000256" key="1">
    <source>
        <dbReference type="SAM" id="SignalP"/>
    </source>
</evidence>
<feature type="chain" id="PRO_5008109709" evidence="1">
    <location>
        <begin position="22"/>
        <end position="55"/>
    </location>
</feature>
<gene>
    <name evidence="2" type="ORF">PTTG_28703</name>
</gene>
<reference evidence="2" key="1">
    <citation type="submission" date="2009-11" db="EMBL/GenBank/DDBJ databases">
        <authorList>
            <consortium name="The Broad Institute Genome Sequencing Platform"/>
            <person name="Ward D."/>
            <person name="Feldgarden M."/>
            <person name="Earl A."/>
            <person name="Young S.K."/>
            <person name="Zeng Q."/>
            <person name="Koehrsen M."/>
            <person name="Alvarado L."/>
            <person name="Berlin A."/>
            <person name="Bochicchio J."/>
            <person name="Borenstein D."/>
            <person name="Chapman S.B."/>
            <person name="Chen Z."/>
            <person name="Engels R."/>
            <person name="Freedman E."/>
            <person name="Gellesch M."/>
            <person name="Goldberg J."/>
            <person name="Griggs A."/>
            <person name="Gujja S."/>
            <person name="Heilman E."/>
            <person name="Heiman D."/>
            <person name="Hepburn T."/>
            <person name="Howarth C."/>
            <person name="Jen D."/>
            <person name="Larson L."/>
            <person name="Lewis B."/>
            <person name="Mehta T."/>
            <person name="Park D."/>
            <person name="Pearson M."/>
            <person name="Roberts A."/>
            <person name="Saif S."/>
            <person name="Shea T."/>
            <person name="Shenoy N."/>
            <person name="Sisk P."/>
            <person name="Stolte C."/>
            <person name="Sykes S."/>
            <person name="Thomson T."/>
            <person name="Walk T."/>
            <person name="White J."/>
            <person name="Yandava C."/>
            <person name="Izard J."/>
            <person name="Baranova O.V."/>
            <person name="Blanton J.M."/>
            <person name="Tanner A.C."/>
            <person name="Dewhirst F.E."/>
            <person name="Haas B."/>
            <person name="Nusbaum C."/>
            <person name="Birren B."/>
        </authorList>
    </citation>
    <scope>NUCLEOTIDE SEQUENCE [LARGE SCALE GENOMIC DNA]</scope>
    <source>
        <strain evidence="2">1-1 BBBD Race 1</strain>
    </source>
</reference>
<keyword evidence="1" id="KW-0732">Signal</keyword>
<reference evidence="2" key="2">
    <citation type="submission" date="2016-05" db="EMBL/GenBank/DDBJ databases">
        <title>Comparative analysis highlights variable genome content of wheat rusts and divergence of the mating loci.</title>
        <authorList>
            <person name="Cuomo C.A."/>
            <person name="Bakkeren G."/>
            <person name="Szabo L."/>
            <person name="Khalil H."/>
            <person name="Joly D."/>
            <person name="Goldberg J."/>
            <person name="Young S."/>
            <person name="Zeng Q."/>
            <person name="Fellers J."/>
        </authorList>
    </citation>
    <scope>NUCLEOTIDE SEQUENCE [LARGE SCALE GENOMIC DNA]</scope>
    <source>
        <strain evidence="2">1-1 BBBD Race 1</strain>
    </source>
</reference>
<dbReference type="EnsemblFungi" id="PTTG_28703-t43_1">
    <property type="protein sequence ID" value="PTTG_28703-t43_1-p1"/>
    <property type="gene ID" value="PTTG_28703"/>
</dbReference>
<keyword evidence="4" id="KW-1185">Reference proteome</keyword>
<dbReference type="EMBL" id="ADAS02000130">
    <property type="protein sequence ID" value="OAV89365.1"/>
    <property type="molecule type" value="Genomic_DNA"/>
</dbReference>
<sequence>MRSILPFLAIFLNATIHLYGASPVPLGDQQSLINKRAPWPQYDSPGKKCPVNGIC</sequence>
<organism evidence="2">
    <name type="scientific">Puccinia triticina (isolate 1-1 / race 1 (BBBD))</name>
    <name type="common">Brown leaf rust fungus</name>
    <dbReference type="NCBI Taxonomy" id="630390"/>
    <lineage>
        <taxon>Eukaryota</taxon>
        <taxon>Fungi</taxon>
        <taxon>Dikarya</taxon>
        <taxon>Basidiomycota</taxon>
        <taxon>Pucciniomycotina</taxon>
        <taxon>Pucciniomycetes</taxon>
        <taxon>Pucciniales</taxon>
        <taxon>Pucciniaceae</taxon>
        <taxon>Puccinia</taxon>
    </lineage>
</organism>
<dbReference type="AlphaFoldDB" id="A0A180G9I1"/>
<dbReference type="Proteomes" id="UP000005240">
    <property type="component" value="Unassembled WGS sequence"/>
</dbReference>
<evidence type="ECO:0000313" key="3">
    <source>
        <dbReference type="EnsemblFungi" id="PTTG_28703-t43_1-p1"/>
    </source>
</evidence>
<dbReference type="VEuPathDB" id="FungiDB:PTTG_28703"/>
<reference evidence="3 4" key="3">
    <citation type="journal article" date="2017" name="G3 (Bethesda)">
        <title>Comparative analysis highlights variable genome content of wheat rusts and divergence of the mating loci.</title>
        <authorList>
            <person name="Cuomo C.A."/>
            <person name="Bakkeren G."/>
            <person name="Khalil H.B."/>
            <person name="Panwar V."/>
            <person name="Joly D."/>
            <person name="Linning R."/>
            <person name="Sakthikumar S."/>
            <person name="Song X."/>
            <person name="Adiconis X."/>
            <person name="Fan L."/>
            <person name="Goldberg J.M."/>
            <person name="Levin J.Z."/>
            <person name="Young S."/>
            <person name="Zeng Q."/>
            <person name="Anikster Y."/>
            <person name="Bruce M."/>
            <person name="Wang M."/>
            <person name="Yin C."/>
            <person name="McCallum B."/>
            <person name="Szabo L.J."/>
            <person name="Hulbert S."/>
            <person name="Chen X."/>
            <person name="Fellers J.P."/>
        </authorList>
    </citation>
    <scope>NUCLEOTIDE SEQUENCE</scope>
    <source>
        <strain evidence="3">isolate 1-1 / race 1 (BBBD)</strain>
        <strain evidence="4">Isolate 1-1 / race 1 (BBBD)</strain>
    </source>
</reference>
<protein>
    <submittedName>
        <fullName evidence="2 3">Uncharacterized protein</fullName>
    </submittedName>
</protein>
<evidence type="ECO:0000313" key="2">
    <source>
        <dbReference type="EMBL" id="OAV89365.1"/>
    </source>
</evidence>
<evidence type="ECO:0000313" key="4">
    <source>
        <dbReference type="Proteomes" id="UP000005240"/>
    </source>
</evidence>
<reference evidence="3" key="4">
    <citation type="submission" date="2025-05" db="UniProtKB">
        <authorList>
            <consortium name="EnsemblFungi"/>
        </authorList>
    </citation>
    <scope>IDENTIFICATION</scope>
    <source>
        <strain evidence="3">isolate 1-1 / race 1 (BBBD)</strain>
    </source>
</reference>